<dbReference type="PANTHER" id="PTHR12001:SF86">
    <property type="entry name" value="GERANYLGERANYL DIPHOSPHATE SYNTHASE"/>
    <property type="match status" value="1"/>
</dbReference>
<dbReference type="GO" id="GO:0008299">
    <property type="term" value="P:isoprenoid biosynthetic process"/>
    <property type="evidence" value="ECO:0007669"/>
    <property type="project" value="InterPro"/>
</dbReference>
<dbReference type="AlphaFoldDB" id="A0A7K1KWW8"/>
<sequence>MTATEAPAAPTGAAAPPGAAPPAAAPAPPLGAAFEPEHLALFEPALSAAVHRLPAAVRRVAGYHLGWWDEDERPLFGPDATDEAATIRPALALLCGEAAGGRASSALPAAVAVELAHHFSLLHDDIMDGGGTRRRRPAAWTVFGAAQALLTGDSLMVAAMDVLAAASRDIAPRALHDLAAGLQDLGAGRSAELRLASAPAPTPDDCREVIAGKTASLLGCACSLGTMFGGGSPERVRLMRMFGERLGHAAHLAEDMRGVWGDPPGTGGAAHRDLARRKRSLPVVAALASGTAEGRELAAAFETGAEFSPAVLAHLAGLVERTGARRLAAGLAAENLAGAAACLDAAGPPPGPAAALRAVLDRVAARIP</sequence>
<dbReference type="EMBL" id="WOFH01000002">
    <property type="protein sequence ID" value="MUN36557.1"/>
    <property type="molecule type" value="Genomic_DNA"/>
</dbReference>
<gene>
    <name evidence="3" type="ORF">GNZ18_08090</name>
</gene>
<dbReference type="InterPro" id="IPR008949">
    <property type="entry name" value="Isoprenoid_synthase_dom_sf"/>
</dbReference>
<feature type="compositionally biased region" description="Pro residues" evidence="2">
    <location>
        <begin position="18"/>
        <end position="29"/>
    </location>
</feature>
<comment type="similarity">
    <text evidence="1">Belongs to the FPP/GGPP synthase family.</text>
</comment>
<dbReference type="Proteomes" id="UP000432015">
    <property type="component" value="Unassembled WGS sequence"/>
</dbReference>
<evidence type="ECO:0000256" key="2">
    <source>
        <dbReference type="SAM" id="MobiDB-lite"/>
    </source>
</evidence>
<reference evidence="3 4" key="1">
    <citation type="submission" date="2019-11" db="EMBL/GenBank/DDBJ databases">
        <authorList>
            <person name="Cao P."/>
        </authorList>
    </citation>
    <scope>NUCLEOTIDE SEQUENCE [LARGE SCALE GENOMIC DNA]</scope>
    <source>
        <strain evidence="3 4">NEAU-AAG5</strain>
    </source>
</reference>
<keyword evidence="1" id="KW-0808">Transferase</keyword>
<dbReference type="SUPFAM" id="SSF48576">
    <property type="entry name" value="Terpenoid synthases"/>
    <property type="match status" value="1"/>
</dbReference>
<evidence type="ECO:0000256" key="1">
    <source>
        <dbReference type="RuleBase" id="RU004466"/>
    </source>
</evidence>
<name>A0A7K1KWW8_9ACTN</name>
<protein>
    <submittedName>
        <fullName evidence="3">Polyprenyl synthetase family protein</fullName>
    </submittedName>
</protein>
<feature type="compositionally biased region" description="Low complexity" evidence="2">
    <location>
        <begin position="1"/>
        <end position="17"/>
    </location>
</feature>
<evidence type="ECO:0000313" key="3">
    <source>
        <dbReference type="EMBL" id="MUN36557.1"/>
    </source>
</evidence>
<keyword evidence="4" id="KW-1185">Reference proteome</keyword>
<dbReference type="Gene3D" id="1.10.600.10">
    <property type="entry name" value="Farnesyl Diphosphate Synthase"/>
    <property type="match status" value="1"/>
</dbReference>
<dbReference type="RefSeq" id="WP_156215535.1">
    <property type="nucleotide sequence ID" value="NZ_WOFH01000002.1"/>
</dbReference>
<accession>A0A7K1KWW8</accession>
<feature type="region of interest" description="Disordered" evidence="2">
    <location>
        <begin position="1"/>
        <end position="29"/>
    </location>
</feature>
<comment type="caution">
    <text evidence="3">The sequence shown here is derived from an EMBL/GenBank/DDBJ whole genome shotgun (WGS) entry which is preliminary data.</text>
</comment>
<proteinExistence type="inferred from homology"/>
<evidence type="ECO:0000313" key="4">
    <source>
        <dbReference type="Proteomes" id="UP000432015"/>
    </source>
</evidence>
<organism evidence="3 4">
    <name type="scientific">Actinomadura litoris</name>
    <dbReference type="NCBI Taxonomy" id="2678616"/>
    <lineage>
        <taxon>Bacteria</taxon>
        <taxon>Bacillati</taxon>
        <taxon>Actinomycetota</taxon>
        <taxon>Actinomycetes</taxon>
        <taxon>Streptosporangiales</taxon>
        <taxon>Thermomonosporaceae</taxon>
        <taxon>Actinomadura</taxon>
    </lineage>
</organism>
<dbReference type="PANTHER" id="PTHR12001">
    <property type="entry name" value="GERANYLGERANYL PYROPHOSPHATE SYNTHASE"/>
    <property type="match status" value="1"/>
</dbReference>
<dbReference type="InterPro" id="IPR000092">
    <property type="entry name" value="Polyprenyl_synt"/>
</dbReference>
<dbReference type="Pfam" id="PF00348">
    <property type="entry name" value="polyprenyl_synt"/>
    <property type="match status" value="1"/>
</dbReference>
<dbReference type="GO" id="GO:0004659">
    <property type="term" value="F:prenyltransferase activity"/>
    <property type="evidence" value="ECO:0007669"/>
    <property type="project" value="InterPro"/>
</dbReference>